<gene>
    <name evidence="2" type="primary">fsxC</name>
    <name evidence="2" type="ORF">ACFO60_11200</name>
</gene>
<dbReference type="RefSeq" id="WP_380839850.1">
    <property type="nucleotide sequence ID" value="NZ_JBHSFP010000005.1"/>
</dbReference>
<evidence type="ECO:0000313" key="2">
    <source>
        <dbReference type="EMBL" id="MFC4531330.1"/>
    </source>
</evidence>
<dbReference type="EMBL" id="JBHSFP010000005">
    <property type="protein sequence ID" value="MFC4531330.1"/>
    <property type="molecule type" value="Genomic_DNA"/>
</dbReference>
<name>A0ABV9CFA0_9ACTN</name>
<reference evidence="3" key="1">
    <citation type="journal article" date="2019" name="Int. J. Syst. Evol. Microbiol.">
        <title>The Global Catalogue of Microorganisms (GCM) 10K type strain sequencing project: providing services to taxonomists for standard genome sequencing and annotation.</title>
        <authorList>
            <consortium name="The Broad Institute Genomics Platform"/>
            <consortium name="The Broad Institute Genome Sequencing Center for Infectious Disease"/>
            <person name="Wu L."/>
            <person name="Ma J."/>
        </authorList>
    </citation>
    <scope>NUCLEOTIDE SEQUENCE [LARGE SCALE GENOMIC DNA]</scope>
    <source>
        <strain evidence="3">CGMCC 4.7132</strain>
    </source>
</reference>
<evidence type="ECO:0000256" key="1">
    <source>
        <dbReference type="SAM" id="MobiDB-lite"/>
    </source>
</evidence>
<keyword evidence="3" id="KW-1185">Reference proteome</keyword>
<dbReference type="NCBIfam" id="TIGR04276">
    <property type="entry name" value="FxsC_Cterm"/>
    <property type="match status" value="1"/>
</dbReference>
<evidence type="ECO:0000313" key="3">
    <source>
        <dbReference type="Proteomes" id="UP001596004"/>
    </source>
</evidence>
<feature type="region of interest" description="Disordered" evidence="1">
    <location>
        <begin position="23"/>
        <end position="54"/>
    </location>
</feature>
<comment type="caution">
    <text evidence="2">The sequence shown here is derived from an EMBL/GenBank/DDBJ whole genome shotgun (WGS) entry which is preliminary data.</text>
</comment>
<dbReference type="Proteomes" id="UP001596004">
    <property type="component" value="Unassembled WGS sequence"/>
</dbReference>
<proteinExistence type="predicted"/>
<sequence>MTLSSTVAGAMGLTDADVGYMEAERPRSGWSPGATAHAPAQDADRRRAGEAGRFGDYYGDEDAEWNPYHPHSTASLAEYAAELVRDLEYAPEILTLRDSVEEVFGPLSPAGPAVLIVDPWAADDARLRLRGPHGPADPMKRGPR</sequence>
<organism evidence="2 3">
    <name type="scientific">Sphaerisporangium dianthi</name>
    <dbReference type="NCBI Taxonomy" id="1436120"/>
    <lineage>
        <taxon>Bacteria</taxon>
        <taxon>Bacillati</taxon>
        <taxon>Actinomycetota</taxon>
        <taxon>Actinomycetes</taxon>
        <taxon>Streptosporangiales</taxon>
        <taxon>Streptosporangiaceae</taxon>
        <taxon>Sphaerisporangium</taxon>
    </lineage>
</organism>
<dbReference type="InterPro" id="IPR026367">
    <property type="entry name" value="FxsC_C"/>
</dbReference>
<accession>A0ABV9CFA0</accession>
<protein>
    <submittedName>
        <fullName evidence="2">FxsC protein</fullName>
    </submittedName>
</protein>